<sequence length="41" mass="4767">MLITTLKTLREGLFYLTMLIKHPDSLNKGLFLYPNHKKGGY</sequence>
<keyword evidence="2" id="KW-1185">Reference proteome</keyword>
<dbReference type="KEGG" id="nzs:SLY_0226"/>
<evidence type="ECO:0000313" key="1">
    <source>
        <dbReference type="EMBL" id="AGL90148.1"/>
    </source>
</evidence>
<reference evidence="1 2" key="1">
    <citation type="journal article" date="2013" name="BMC Genomics">
        <title>Comparison of the complete genome sequence of two closely related isolates of 'Candidatus Phytoplasma australiense' reveals genome plasticity.</title>
        <authorList>
            <person name="Andersen M.T."/>
            <person name="Liefting L.W."/>
            <person name="Havukkala I."/>
            <person name="Beever R.E."/>
        </authorList>
    </citation>
    <scope>NUCLEOTIDE SEQUENCE [LARGE SCALE GENOMIC DNA]</scope>
    <source>
        <strain evidence="1 2">NZSb11</strain>
    </source>
</reference>
<proteinExistence type="predicted"/>
<dbReference type="Proteomes" id="UP000013941">
    <property type="component" value="Chromosome"/>
</dbReference>
<dbReference type="HOGENOM" id="CLU_3277329_0_0_14"/>
<name>R4S070_PHYAS</name>
<dbReference type="EMBL" id="CP002548">
    <property type="protein sequence ID" value="AGL90148.1"/>
    <property type="molecule type" value="Genomic_DNA"/>
</dbReference>
<evidence type="ECO:0000313" key="2">
    <source>
        <dbReference type="Proteomes" id="UP000013941"/>
    </source>
</evidence>
<protein>
    <submittedName>
        <fullName evidence="1">Uncharacterized protein</fullName>
    </submittedName>
</protein>
<gene>
    <name evidence="1" type="ORF">SLY_0226</name>
</gene>
<dbReference type="AlphaFoldDB" id="R4S070"/>
<organism evidence="1 2">
    <name type="scientific">Strawberry lethal yellows phytoplasma (CPA) str. NZSb11</name>
    <dbReference type="NCBI Taxonomy" id="980422"/>
    <lineage>
        <taxon>Bacteria</taxon>
        <taxon>Bacillati</taxon>
        <taxon>Mycoplasmatota</taxon>
        <taxon>Mollicutes</taxon>
        <taxon>Acholeplasmatales</taxon>
        <taxon>Acholeplasmataceae</taxon>
        <taxon>Candidatus Phytoplasma</taxon>
        <taxon>16SrXII (Stolbur group)</taxon>
    </lineage>
</organism>
<accession>R4S070</accession>
<dbReference type="PATRIC" id="fig|980422.3.peg.212"/>